<feature type="compositionally biased region" description="Low complexity" evidence="1">
    <location>
        <begin position="78"/>
        <end position="95"/>
    </location>
</feature>
<dbReference type="EMBL" id="LR739235">
    <property type="protein sequence ID" value="VZR97894.1"/>
    <property type="molecule type" value="Genomic_DNA"/>
</dbReference>
<dbReference type="PROSITE" id="PS51257">
    <property type="entry name" value="PROKAR_LIPOPROTEIN"/>
    <property type="match status" value="1"/>
</dbReference>
<proteinExistence type="predicted"/>
<feature type="compositionally biased region" description="Basic and acidic residues" evidence="1">
    <location>
        <begin position="47"/>
        <end position="59"/>
    </location>
</feature>
<gene>
    <name evidence="2" type="ORF">MF5295_00522</name>
</gene>
<feature type="region of interest" description="Disordered" evidence="1">
    <location>
        <begin position="41"/>
        <end position="95"/>
    </location>
</feature>
<evidence type="ECO:0008006" key="3">
    <source>
        <dbReference type="Google" id="ProtNLM"/>
    </source>
</evidence>
<evidence type="ECO:0000256" key="1">
    <source>
        <dbReference type="SAM" id="MobiDB-lite"/>
    </source>
</evidence>
<reference evidence="2" key="1">
    <citation type="submission" date="2019-11" db="EMBL/GenBank/DDBJ databases">
        <authorList>
            <person name="Falquet L."/>
            <person name="Falquet L."/>
        </authorList>
    </citation>
    <scope>NUCLEOTIDE SEQUENCE</scope>
    <source>
        <strain evidence="2">8756-13</strain>
    </source>
</reference>
<protein>
    <recommendedName>
        <fullName evidence="3">Lipoprotein</fullName>
    </recommendedName>
</protein>
<accession>A0A654II71</accession>
<sequence>MKRNLIIFGSLTILSSSFLIVSCTRQNSNIKIKNEKVNTDTNKTINNKKDKNDKQKDKNNSNPNPKEPNIKDPNKNIDSNNVNMLNDDSNNNLTTNSEEEQNIVNLLKDWNRQQDIKNYSEEQIGKKQYLINEKNKNSQLVKYDKKIRDLFNKKQFEELKKEFINLLNEVIEIVSDKKPFEDKLQTYKNLDFSKHLIEGILEDLKLLVETKFSITQEIKDKTMTSKFLDEINKLISQKNTEELKNKLFKLVDEISQLEKTQK</sequence>
<dbReference type="AlphaFoldDB" id="A0A654II71"/>
<organism evidence="2">
    <name type="scientific">Mycoplasma feriruminatoris</name>
    <dbReference type="NCBI Taxonomy" id="1179777"/>
    <lineage>
        <taxon>Bacteria</taxon>
        <taxon>Bacillati</taxon>
        <taxon>Mycoplasmatota</taxon>
        <taxon>Mollicutes</taxon>
        <taxon>Mycoplasmataceae</taxon>
        <taxon>Mycoplasma</taxon>
    </lineage>
</organism>
<name>A0A654II71_9MOLU</name>
<evidence type="ECO:0000313" key="2">
    <source>
        <dbReference type="EMBL" id="VZR97894.1"/>
    </source>
</evidence>